<evidence type="ECO:0000313" key="1">
    <source>
        <dbReference type="EMBL" id="OWZ14107.1"/>
    </source>
</evidence>
<evidence type="ECO:0000313" key="2">
    <source>
        <dbReference type="Proteomes" id="UP000198211"/>
    </source>
</evidence>
<gene>
    <name evidence="1" type="ORF">PHMEG_00012457</name>
</gene>
<dbReference type="OrthoDB" id="105664at2759"/>
<protein>
    <submittedName>
        <fullName evidence="1">Uncharacterized protein</fullName>
    </submittedName>
</protein>
<name>A0A225WAR6_9STRA</name>
<dbReference type="Proteomes" id="UP000198211">
    <property type="component" value="Unassembled WGS sequence"/>
</dbReference>
<sequence length="195" mass="21334">MITALLNMRFQDDQVKKRVERADTNRKKALAWQFFASRLSDELNVVVSSEQVCGISPLMLSNLTMLQGVIARSHTGNEGQEDDSELWGILTSAFGGRTGIGGTTIADGDTVSDETDEELSFDSQENRQRTSITPIASLAEAMKDGMSAIAASLGPDDKLVDVLQELRASQVTSQDLQRQQLILLQQLVMKINSSD</sequence>
<dbReference type="AlphaFoldDB" id="A0A225WAR6"/>
<dbReference type="EMBL" id="NBNE01001415">
    <property type="protein sequence ID" value="OWZ14107.1"/>
    <property type="molecule type" value="Genomic_DNA"/>
</dbReference>
<organism evidence="1 2">
    <name type="scientific">Phytophthora megakarya</name>
    <dbReference type="NCBI Taxonomy" id="4795"/>
    <lineage>
        <taxon>Eukaryota</taxon>
        <taxon>Sar</taxon>
        <taxon>Stramenopiles</taxon>
        <taxon>Oomycota</taxon>
        <taxon>Peronosporomycetes</taxon>
        <taxon>Peronosporales</taxon>
        <taxon>Peronosporaceae</taxon>
        <taxon>Phytophthora</taxon>
    </lineage>
</organism>
<reference evidence="2" key="1">
    <citation type="submission" date="2017-03" db="EMBL/GenBank/DDBJ databases">
        <title>Phytopthora megakarya and P. palmivora, two closely related causual agents of cacao black pod achieved similar genome size and gene model numbers by different mechanisms.</title>
        <authorList>
            <person name="Ali S."/>
            <person name="Shao J."/>
            <person name="Larry D.J."/>
            <person name="Kronmiller B."/>
            <person name="Shen D."/>
            <person name="Strem M.D."/>
            <person name="Melnick R.L."/>
            <person name="Guiltinan M.J."/>
            <person name="Tyler B.M."/>
            <person name="Meinhardt L.W."/>
            <person name="Bailey B.A."/>
        </authorList>
    </citation>
    <scope>NUCLEOTIDE SEQUENCE [LARGE SCALE GENOMIC DNA]</scope>
    <source>
        <strain evidence="2">zdho120</strain>
    </source>
</reference>
<accession>A0A225WAR6</accession>
<proteinExistence type="predicted"/>
<keyword evidence="2" id="KW-1185">Reference proteome</keyword>
<comment type="caution">
    <text evidence="1">The sequence shown here is derived from an EMBL/GenBank/DDBJ whole genome shotgun (WGS) entry which is preliminary data.</text>
</comment>